<name>A0A0D4DCW9_RHIML</name>
<geneLocation type="plasmid" evidence="1">
    <name>pHRB800</name>
</geneLocation>
<dbReference type="AlphaFoldDB" id="A0A0D4DCW9"/>
<organism evidence="1">
    <name type="scientific">Rhizobium meliloti</name>
    <name type="common">Ensifer meliloti</name>
    <name type="synonym">Sinorhizobium meliloti</name>
    <dbReference type="NCBI Taxonomy" id="382"/>
    <lineage>
        <taxon>Bacteria</taxon>
        <taxon>Pseudomonadati</taxon>
        <taxon>Pseudomonadota</taxon>
        <taxon>Alphaproteobacteria</taxon>
        <taxon>Hyphomicrobiales</taxon>
        <taxon>Rhizobiaceae</taxon>
        <taxon>Sinorhizobium/Ensifer group</taxon>
        <taxon>Sinorhizobium</taxon>
    </lineage>
</organism>
<accession>A0A0D4DCW9</accession>
<protein>
    <submittedName>
        <fullName evidence="1">Uncharacterized protein</fullName>
    </submittedName>
</protein>
<proteinExistence type="predicted"/>
<evidence type="ECO:0000313" key="1">
    <source>
        <dbReference type="EMBL" id="AJT61656.1"/>
    </source>
</evidence>
<keyword evidence="1" id="KW-0614">Plasmid</keyword>
<reference evidence="1" key="1">
    <citation type="journal article" date="2015" name="Proc. Natl. Acad. Sci. U.S.A.">
        <title>Rhizobial peptidase HrrP cleaves host-encoded signaling peptides and mediates symbiotic compatibility.</title>
        <authorList>
            <person name="Price P.A."/>
            <person name="Tanner H.R."/>
            <person name="Dillon B.A."/>
            <person name="Shabab M."/>
            <person name="Walker G.C."/>
            <person name="Griffitts J.S."/>
        </authorList>
    </citation>
    <scope>NUCLEOTIDE SEQUENCE</scope>
    <source>
        <strain evidence="1">USDA1963</strain>
        <plasmid evidence="1">pHRB800</plasmid>
    </source>
</reference>
<sequence>MFRDEGWRSIWRWRKFIANLGNHVRPAPFGSGASVLLTAMRFVTAWTQGCKKIEHLRSIV</sequence>
<dbReference type="EMBL" id="CP011000">
    <property type="protein sequence ID" value="AJT61656.1"/>
    <property type="molecule type" value="Genomic_DNA"/>
</dbReference>